<gene>
    <name evidence="3" type="ORF">FB463_002570</name>
    <name evidence="2" type="ORF">FFA01_15520</name>
</gene>
<dbReference type="EMBL" id="JACGWW010000003">
    <property type="protein sequence ID" value="MBA8814304.1"/>
    <property type="molecule type" value="Genomic_DNA"/>
</dbReference>
<dbReference type="InterPro" id="IPR022742">
    <property type="entry name" value="Hydrolase_4"/>
</dbReference>
<reference evidence="2 4" key="1">
    <citation type="submission" date="2019-07" db="EMBL/GenBank/DDBJ databases">
        <title>Whole genome shotgun sequence of Frigoribacterium faeni NBRC 103066.</title>
        <authorList>
            <person name="Hosoyama A."/>
            <person name="Uohara A."/>
            <person name="Ohji S."/>
            <person name="Ichikawa N."/>
        </authorList>
    </citation>
    <scope>NUCLEOTIDE SEQUENCE [LARGE SCALE GENOMIC DNA]</scope>
    <source>
        <strain evidence="2 4">NBRC 103066</strain>
    </source>
</reference>
<evidence type="ECO:0000313" key="4">
    <source>
        <dbReference type="Proteomes" id="UP000321154"/>
    </source>
</evidence>
<dbReference type="Pfam" id="PF12146">
    <property type="entry name" value="Hydrolase_4"/>
    <property type="match status" value="1"/>
</dbReference>
<dbReference type="OrthoDB" id="9806902at2"/>
<keyword evidence="3" id="KW-0378">Hydrolase</keyword>
<proteinExistence type="predicted"/>
<dbReference type="GO" id="GO:0016787">
    <property type="term" value="F:hydrolase activity"/>
    <property type="evidence" value="ECO:0007669"/>
    <property type="project" value="UniProtKB-KW"/>
</dbReference>
<evidence type="ECO:0000313" key="2">
    <source>
        <dbReference type="EMBL" id="GEK83243.1"/>
    </source>
</evidence>
<dbReference type="SUPFAM" id="SSF53474">
    <property type="entry name" value="alpha/beta-Hydrolases"/>
    <property type="match status" value="1"/>
</dbReference>
<name>A0A7W3PK12_9MICO</name>
<dbReference type="PANTHER" id="PTHR11614">
    <property type="entry name" value="PHOSPHOLIPASE-RELATED"/>
    <property type="match status" value="1"/>
</dbReference>
<evidence type="ECO:0000313" key="3">
    <source>
        <dbReference type="EMBL" id="MBA8814304.1"/>
    </source>
</evidence>
<keyword evidence="4" id="KW-1185">Reference proteome</keyword>
<dbReference type="AlphaFoldDB" id="A0A7W3PK12"/>
<dbReference type="Proteomes" id="UP000321154">
    <property type="component" value="Unassembled WGS sequence"/>
</dbReference>
<sequence length="289" mass="31308">MPTFSAARGDFSFVDAHGVTVHYYVWRAASAKGVVQIAHGVAEHALRYEALADDLVRAGYTVYADDHLGHGETGLGQWDGDHTKLGRPGPSGLRGTIDEVVQLAGIARAENPGIPLIGLGHSWGSLMMQKIVDRRSTLFDAVVLSGTAYRVPGSMNGGDLNKRHAHEGGTGYEWLSRDRAVVERAEADPLMTVATVVDLFGYRDALRLLGRPSRSLDSDPPVLILVGSDDTLGGEGSARKLADAYVNRSRLTDVELIVYDGARHEVFQETNRDEVVADLVRWLDEHVAG</sequence>
<dbReference type="InterPro" id="IPR029058">
    <property type="entry name" value="AB_hydrolase_fold"/>
</dbReference>
<reference evidence="3 5" key="2">
    <citation type="submission" date="2020-07" db="EMBL/GenBank/DDBJ databases">
        <title>Sequencing the genomes of 1000 actinobacteria strains.</title>
        <authorList>
            <person name="Klenk H.-P."/>
        </authorList>
    </citation>
    <scope>NUCLEOTIDE SEQUENCE [LARGE SCALE GENOMIC DNA]</scope>
    <source>
        <strain evidence="3 5">DSM 10309</strain>
    </source>
</reference>
<protein>
    <submittedName>
        <fullName evidence="3">Alpha-beta hydrolase superfamily lysophospholipase</fullName>
    </submittedName>
    <submittedName>
        <fullName evidence="2">Alpha/beta hydrolase</fullName>
    </submittedName>
</protein>
<dbReference type="Proteomes" id="UP000522688">
    <property type="component" value="Unassembled WGS sequence"/>
</dbReference>
<feature type="domain" description="Serine aminopeptidase S33" evidence="1">
    <location>
        <begin position="30"/>
        <end position="270"/>
    </location>
</feature>
<dbReference type="RefSeq" id="WP_146854698.1">
    <property type="nucleotide sequence ID" value="NZ_BAAAHR010000007.1"/>
</dbReference>
<evidence type="ECO:0000259" key="1">
    <source>
        <dbReference type="Pfam" id="PF12146"/>
    </source>
</evidence>
<dbReference type="InterPro" id="IPR051044">
    <property type="entry name" value="MAG_DAG_Lipase"/>
</dbReference>
<dbReference type="EMBL" id="BJUV01000013">
    <property type="protein sequence ID" value="GEK83243.1"/>
    <property type="molecule type" value="Genomic_DNA"/>
</dbReference>
<organism evidence="3 5">
    <name type="scientific">Frigoribacterium faeni</name>
    <dbReference type="NCBI Taxonomy" id="145483"/>
    <lineage>
        <taxon>Bacteria</taxon>
        <taxon>Bacillati</taxon>
        <taxon>Actinomycetota</taxon>
        <taxon>Actinomycetes</taxon>
        <taxon>Micrococcales</taxon>
        <taxon>Microbacteriaceae</taxon>
        <taxon>Frigoribacterium</taxon>
    </lineage>
</organism>
<evidence type="ECO:0000313" key="5">
    <source>
        <dbReference type="Proteomes" id="UP000522688"/>
    </source>
</evidence>
<comment type="caution">
    <text evidence="3">The sequence shown here is derived from an EMBL/GenBank/DDBJ whole genome shotgun (WGS) entry which is preliminary data.</text>
</comment>
<accession>A0A7W3PK12</accession>
<dbReference type="Gene3D" id="3.40.50.1820">
    <property type="entry name" value="alpha/beta hydrolase"/>
    <property type="match status" value="1"/>
</dbReference>